<sequence length="253" mass="28577">MARLLLIVVVVTVWLSSTAVDSSVYFDYEDVSARVNEPVELTCGVEGHFRYCAWETERGDGFQVEDVHAGVHPGMRAPSNLTRNQCGIVVDALTERSLGKWTCRVYLDGATLKLEKTVGKALACPDPFIQVGTECYYFHREQKMNWDSARGFCQGLYENTDLAVLDDCHQFQLVWNKIVVDYGKTWYWIGGSDRHEEGSWHWVTGEPVAMGTPFWLPGTPDNNGGCLDVSNSYGYFNDVDCSLETYFICQILH</sequence>
<dbReference type="InterPro" id="IPR001304">
    <property type="entry name" value="C-type_lectin-like"/>
</dbReference>
<keyword evidence="4" id="KW-1185">Reference proteome</keyword>
<dbReference type="Proteomes" id="UP001487740">
    <property type="component" value="Unassembled WGS sequence"/>
</dbReference>
<name>A0AAW0TK14_SCYPA</name>
<evidence type="ECO:0000256" key="1">
    <source>
        <dbReference type="SAM" id="SignalP"/>
    </source>
</evidence>
<dbReference type="InterPro" id="IPR016187">
    <property type="entry name" value="CTDL_fold"/>
</dbReference>
<keyword evidence="1" id="KW-0732">Signal</keyword>
<evidence type="ECO:0000313" key="4">
    <source>
        <dbReference type="Proteomes" id="UP001487740"/>
    </source>
</evidence>
<dbReference type="PANTHER" id="PTHR22803">
    <property type="entry name" value="MANNOSE, PHOSPHOLIPASE, LECTIN RECEPTOR RELATED"/>
    <property type="match status" value="1"/>
</dbReference>
<feature type="signal peptide" evidence="1">
    <location>
        <begin position="1"/>
        <end position="19"/>
    </location>
</feature>
<proteinExistence type="predicted"/>
<dbReference type="Pfam" id="PF00059">
    <property type="entry name" value="Lectin_C"/>
    <property type="match status" value="1"/>
</dbReference>
<evidence type="ECO:0000313" key="3">
    <source>
        <dbReference type="EMBL" id="KAK8386991.1"/>
    </source>
</evidence>
<feature type="domain" description="C-type lectin" evidence="2">
    <location>
        <begin position="131"/>
        <end position="250"/>
    </location>
</feature>
<feature type="chain" id="PRO_5043597976" description="C-type lectin domain-containing protein" evidence="1">
    <location>
        <begin position="20"/>
        <end position="253"/>
    </location>
</feature>
<reference evidence="3 4" key="1">
    <citation type="submission" date="2023-03" db="EMBL/GenBank/DDBJ databases">
        <title>High-quality genome of Scylla paramamosain provides insights in environmental adaptation.</title>
        <authorList>
            <person name="Zhang L."/>
        </authorList>
    </citation>
    <scope>NUCLEOTIDE SEQUENCE [LARGE SCALE GENOMIC DNA]</scope>
    <source>
        <strain evidence="3">LZ_2023a</strain>
        <tissue evidence="3">Muscle</tissue>
    </source>
</reference>
<protein>
    <recommendedName>
        <fullName evidence="2">C-type lectin domain-containing protein</fullName>
    </recommendedName>
</protein>
<comment type="caution">
    <text evidence="3">The sequence shown here is derived from an EMBL/GenBank/DDBJ whole genome shotgun (WGS) entry which is preliminary data.</text>
</comment>
<accession>A0AAW0TK14</accession>
<dbReference type="AlphaFoldDB" id="A0AAW0TK14"/>
<dbReference type="InterPro" id="IPR050111">
    <property type="entry name" value="C-type_lectin/snaclec_domain"/>
</dbReference>
<organism evidence="3 4">
    <name type="scientific">Scylla paramamosain</name>
    <name type="common">Mud crab</name>
    <dbReference type="NCBI Taxonomy" id="85552"/>
    <lineage>
        <taxon>Eukaryota</taxon>
        <taxon>Metazoa</taxon>
        <taxon>Ecdysozoa</taxon>
        <taxon>Arthropoda</taxon>
        <taxon>Crustacea</taxon>
        <taxon>Multicrustacea</taxon>
        <taxon>Malacostraca</taxon>
        <taxon>Eumalacostraca</taxon>
        <taxon>Eucarida</taxon>
        <taxon>Decapoda</taxon>
        <taxon>Pleocyemata</taxon>
        <taxon>Brachyura</taxon>
        <taxon>Eubrachyura</taxon>
        <taxon>Portunoidea</taxon>
        <taxon>Portunidae</taxon>
        <taxon>Portuninae</taxon>
        <taxon>Scylla</taxon>
    </lineage>
</organism>
<dbReference type="EMBL" id="JARAKH010000030">
    <property type="protein sequence ID" value="KAK8386991.1"/>
    <property type="molecule type" value="Genomic_DNA"/>
</dbReference>
<gene>
    <name evidence="3" type="ORF">O3P69_017972</name>
</gene>
<evidence type="ECO:0000259" key="2">
    <source>
        <dbReference type="PROSITE" id="PS50041"/>
    </source>
</evidence>
<dbReference type="InterPro" id="IPR016186">
    <property type="entry name" value="C-type_lectin-like/link_sf"/>
</dbReference>
<dbReference type="SMART" id="SM00034">
    <property type="entry name" value="CLECT"/>
    <property type="match status" value="1"/>
</dbReference>
<dbReference type="Gene3D" id="3.10.100.10">
    <property type="entry name" value="Mannose-Binding Protein A, subunit A"/>
    <property type="match status" value="1"/>
</dbReference>
<dbReference type="PROSITE" id="PS50041">
    <property type="entry name" value="C_TYPE_LECTIN_2"/>
    <property type="match status" value="1"/>
</dbReference>
<dbReference type="SUPFAM" id="SSF56436">
    <property type="entry name" value="C-type lectin-like"/>
    <property type="match status" value="1"/>
</dbReference>